<organism evidence="5 6">
    <name type="scientific">Larkinella arboricola</name>
    <dbReference type="NCBI Taxonomy" id="643671"/>
    <lineage>
        <taxon>Bacteria</taxon>
        <taxon>Pseudomonadati</taxon>
        <taxon>Bacteroidota</taxon>
        <taxon>Cytophagia</taxon>
        <taxon>Cytophagales</taxon>
        <taxon>Spirosomataceae</taxon>
        <taxon>Larkinella</taxon>
    </lineage>
</organism>
<proteinExistence type="predicted"/>
<sequence length="199" mass="22474">MLTVYLLRHGETFWNADGNRYCGATDIGLTDKGVEQAHGAARLLSGLAFDAIYSSPLQRAFRTAQIASGKPEVVVADERLTEASFGDWEGKTREEFIAEKPELWDNWCASPDDTRAGGCGETAMEVVNRVDDFFQDIRQKHDGQTVLVVAHNAVNRFYMAWKLGMPLKNYRRLMQDNSTITVFTLDEENEFSLLKLNCR</sequence>
<keyword evidence="6" id="KW-1185">Reference proteome</keyword>
<dbReference type="Pfam" id="PF00300">
    <property type="entry name" value="His_Phos_1"/>
    <property type="match status" value="1"/>
</dbReference>
<protein>
    <submittedName>
        <fullName evidence="5">Alpha-ribazole phosphatase/probable phosphoglycerate mutase</fullName>
    </submittedName>
</protein>
<evidence type="ECO:0000256" key="3">
    <source>
        <dbReference type="PIRSR" id="PIRSR613078-1"/>
    </source>
</evidence>
<keyword evidence="1" id="KW-0324">Glycolysis</keyword>
<reference evidence="5 6" key="1">
    <citation type="submission" date="2018-06" db="EMBL/GenBank/DDBJ databases">
        <title>Genomic Encyclopedia of Archaeal and Bacterial Type Strains, Phase II (KMG-II): from individual species to whole genera.</title>
        <authorList>
            <person name="Goeker M."/>
        </authorList>
    </citation>
    <scope>NUCLEOTIDE SEQUENCE [LARGE SCALE GENOMIC DNA]</scope>
    <source>
        <strain evidence="5 6">DSM 21851</strain>
    </source>
</reference>
<dbReference type="RefSeq" id="WP_111629561.1">
    <property type="nucleotide sequence ID" value="NZ_QLMC01000004.1"/>
</dbReference>
<feature type="active site" description="Tele-phosphohistidine intermediate" evidence="3">
    <location>
        <position position="9"/>
    </location>
</feature>
<dbReference type="InterPro" id="IPR050275">
    <property type="entry name" value="PGM_Phosphatase"/>
</dbReference>
<accession>A0A327WTP8</accession>
<dbReference type="SUPFAM" id="SSF53254">
    <property type="entry name" value="Phosphoglycerate mutase-like"/>
    <property type="match status" value="1"/>
</dbReference>
<dbReference type="GO" id="GO:0016791">
    <property type="term" value="F:phosphatase activity"/>
    <property type="evidence" value="ECO:0007669"/>
    <property type="project" value="TreeGrafter"/>
</dbReference>
<feature type="binding site" evidence="4">
    <location>
        <position position="59"/>
    </location>
    <ligand>
        <name>substrate</name>
    </ligand>
</feature>
<dbReference type="PROSITE" id="PS00175">
    <property type="entry name" value="PG_MUTASE"/>
    <property type="match status" value="1"/>
</dbReference>
<dbReference type="PANTHER" id="PTHR48100:SF1">
    <property type="entry name" value="HISTIDINE PHOSPHATASE FAMILY PROTEIN-RELATED"/>
    <property type="match status" value="1"/>
</dbReference>
<dbReference type="PANTHER" id="PTHR48100">
    <property type="entry name" value="BROAD-SPECIFICITY PHOSPHATASE YOR283W-RELATED"/>
    <property type="match status" value="1"/>
</dbReference>
<evidence type="ECO:0000256" key="2">
    <source>
        <dbReference type="ARBA" id="ARBA00023235"/>
    </source>
</evidence>
<dbReference type="EMBL" id="QLMC01000004">
    <property type="protein sequence ID" value="RAJ95770.1"/>
    <property type="molecule type" value="Genomic_DNA"/>
</dbReference>
<dbReference type="PIRSF" id="PIRSF000709">
    <property type="entry name" value="6PFK_2-Ptase"/>
    <property type="match status" value="1"/>
</dbReference>
<evidence type="ECO:0000256" key="1">
    <source>
        <dbReference type="ARBA" id="ARBA00023152"/>
    </source>
</evidence>
<feature type="active site" description="Proton donor/acceptor" evidence="3">
    <location>
        <position position="82"/>
    </location>
</feature>
<dbReference type="InterPro" id="IPR013078">
    <property type="entry name" value="His_Pase_superF_clade-1"/>
</dbReference>
<dbReference type="InterPro" id="IPR029033">
    <property type="entry name" value="His_PPase_superfam"/>
</dbReference>
<evidence type="ECO:0000256" key="4">
    <source>
        <dbReference type="PIRSR" id="PIRSR613078-2"/>
    </source>
</evidence>
<dbReference type="AlphaFoldDB" id="A0A327WTP8"/>
<dbReference type="SMART" id="SM00855">
    <property type="entry name" value="PGAM"/>
    <property type="match status" value="1"/>
</dbReference>
<dbReference type="GO" id="GO:0005737">
    <property type="term" value="C:cytoplasm"/>
    <property type="evidence" value="ECO:0007669"/>
    <property type="project" value="TreeGrafter"/>
</dbReference>
<dbReference type="CDD" id="cd07067">
    <property type="entry name" value="HP_PGM_like"/>
    <property type="match status" value="1"/>
</dbReference>
<dbReference type="Proteomes" id="UP000248790">
    <property type="component" value="Unassembled WGS sequence"/>
</dbReference>
<dbReference type="OrthoDB" id="9782128at2"/>
<evidence type="ECO:0000313" key="6">
    <source>
        <dbReference type="Proteomes" id="UP000248790"/>
    </source>
</evidence>
<dbReference type="InterPro" id="IPR001345">
    <property type="entry name" value="PG/BPGM_mutase_AS"/>
</dbReference>
<feature type="binding site" evidence="4">
    <location>
        <begin position="8"/>
        <end position="15"/>
    </location>
    <ligand>
        <name>substrate</name>
    </ligand>
</feature>
<evidence type="ECO:0000313" key="5">
    <source>
        <dbReference type="EMBL" id="RAJ95770.1"/>
    </source>
</evidence>
<comment type="caution">
    <text evidence="5">The sequence shown here is derived from an EMBL/GenBank/DDBJ whole genome shotgun (WGS) entry which is preliminary data.</text>
</comment>
<dbReference type="Gene3D" id="3.40.50.1240">
    <property type="entry name" value="Phosphoglycerate mutase-like"/>
    <property type="match status" value="1"/>
</dbReference>
<keyword evidence="2" id="KW-0413">Isomerase</keyword>
<name>A0A327WTP8_LARAB</name>
<gene>
    <name evidence="5" type="ORF">LX87_03518</name>
</gene>